<dbReference type="PROSITE" id="PS50178">
    <property type="entry name" value="ZF_FYVE"/>
    <property type="match status" value="1"/>
</dbReference>
<evidence type="ECO:0000259" key="10">
    <source>
        <dbReference type="PROSITE" id="PS50178"/>
    </source>
</evidence>
<evidence type="ECO:0000256" key="3">
    <source>
        <dbReference type="ARBA" id="ARBA00022753"/>
    </source>
</evidence>
<evidence type="ECO:0000256" key="8">
    <source>
        <dbReference type="PROSITE-ProRule" id="PRU00091"/>
    </source>
</evidence>
<name>A0A8X7VQQ4_BRACI</name>
<keyword evidence="2" id="KW-0479">Metal-binding</keyword>
<dbReference type="AlphaFoldDB" id="A0A8X7VQQ4"/>
<evidence type="ECO:0000256" key="1">
    <source>
        <dbReference type="ARBA" id="ARBA00004608"/>
    </source>
</evidence>
<dbReference type="EMBL" id="JAAMPC010000004">
    <property type="protein sequence ID" value="KAG2315709.1"/>
    <property type="molecule type" value="Genomic_DNA"/>
</dbReference>
<protein>
    <recommendedName>
        <fullName evidence="7">Phosphatidylinositol 3-phosphate 5-kinase type III</fullName>
    </recommendedName>
</protein>
<evidence type="ECO:0000256" key="4">
    <source>
        <dbReference type="ARBA" id="ARBA00022771"/>
    </source>
</evidence>
<dbReference type="Gene3D" id="3.30.40.10">
    <property type="entry name" value="Zinc/RING finger domain, C3HC4 (zinc finger)"/>
    <property type="match status" value="1"/>
</dbReference>
<dbReference type="InterPro" id="IPR011011">
    <property type="entry name" value="Znf_FYVE_PHD"/>
</dbReference>
<feature type="region of interest" description="Disordered" evidence="9">
    <location>
        <begin position="112"/>
        <end position="135"/>
    </location>
</feature>
<keyword evidence="4 8" id="KW-0863">Zinc-finger</keyword>
<keyword evidence="3" id="KW-0967">Endosome</keyword>
<evidence type="ECO:0000256" key="6">
    <source>
        <dbReference type="ARBA" id="ARBA00023136"/>
    </source>
</evidence>
<sequence length="311" mass="34901">MDTRDSSSNKTLSEIVGLVKSWIPWRSEPATVSRDFWMPDQSCRVCYECDCQFTLINRRHHCRLCGRVFCGKCTANSIPLAGSDLRAPQEEWERIRVCNYCFRQWEEQGDGGAHVSNVPELSTSPSESSLLSSKTSTTANSSSFALGSMPGLAGPYQRAQRGSDVSLHGVSSMEAGTTRKGKETSRRNSFIATDVQDPSRFASNRSDDEYDEYGVYQTDIDTSHSPQANQYYGPMEYEETSIGVAKTSDQKSLSGSPLIHHCLESLIGEGAEQFQEKDEHDGRDESELLLRQMTKWRNRWISRTMDFVGPT</sequence>
<dbReference type="InterPro" id="IPR000306">
    <property type="entry name" value="Znf_FYVE"/>
</dbReference>
<dbReference type="GO" id="GO:0010008">
    <property type="term" value="C:endosome membrane"/>
    <property type="evidence" value="ECO:0007669"/>
    <property type="project" value="UniProtKB-SubCell"/>
</dbReference>
<dbReference type="SMART" id="SM00064">
    <property type="entry name" value="FYVE"/>
    <property type="match status" value="1"/>
</dbReference>
<accession>A0A8X7VQQ4</accession>
<reference evidence="11 12" key="1">
    <citation type="submission" date="2020-02" db="EMBL/GenBank/DDBJ databases">
        <authorList>
            <person name="Ma Q."/>
            <person name="Huang Y."/>
            <person name="Song X."/>
            <person name="Pei D."/>
        </authorList>
    </citation>
    <scope>NUCLEOTIDE SEQUENCE [LARGE SCALE GENOMIC DNA]</scope>
    <source>
        <strain evidence="11">Sxm20200214</strain>
        <tissue evidence="11">Leaf</tissue>
    </source>
</reference>
<proteinExistence type="predicted"/>
<comment type="caution">
    <text evidence="11">The sequence shown here is derived from an EMBL/GenBank/DDBJ whole genome shotgun (WGS) entry which is preliminary data.</text>
</comment>
<dbReference type="InterPro" id="IPR017455">
    <property type="entry name" value="Znf_FYVE-rel"/>
</dbReference>
<keyword evidence="5" id="KW-0862">Zinc</keyword>
<evidence type="ECO:0000256" key="2">
    <source>
        <dbReference type="ARBA" id="ARBA00022723"/>
    </source>
</evidence>
<feature type="domain" description="FYVE-type" evidence="10">
    <location>
        <begin position="40"/>
        <end position="106"/>
    </location>
</feature>
<dbReference type="OrthoDB" id="660555at2759"/>
<keyword evidence="6" id="KW-0472">Membrane</keyword>
<feature type="compositionally biased region" description="Low complexity" evidence="9">
    <location>
        <begin position="121"/>
        <end position="135"/>
    </location>
</feature>
<organism evidence="11 12">
    <name type="scientific">Brassica carinata</name>
    <name type="common">Ethiopian mustard</name>
    <name type="synonym">Abyssinian cabbage</name>
    <dbReference type="NCBI Taxonomy" id="52824"/>
    <lineage>
        <taxon>Eukaryota</taxon>
        <taxon>Viridiplantae</taxon>
        <taxon>Streptophyta</taxon>
        <taxon>Embryophyta</taxon>
        <taxon>Tracheophyta</taxon>
        <taxon>Spermatophyta</taxon>
        <taxon>Magnoliopsida</taxon>
        <taxon>eudicotyledons</taxon>
        <taxon>Gunneridae</taxon>
        <taxon>Pentapetalae</taxon>
        <taxon>rosids</taxon>
        <taxon>malvids</taxon>
        <taxon>Brassicales</taxon>
        <taxon>Brassicaceae</taxon>
        <taxon>Brassiceae</taxon>
        <taxon>Brassica</taxon>
    </lineage>
</organism>
<evidence type="ECO:0000256" key="5">
    <source>
        <dbReference type="ARBA" id="ARBA00022833"/>
    </source>
</evidence>
<dbReference type="FunFam" id="3.30.40.10:FF:000384">
    <property type="entry name" value="1-phosphatidylinositol-3-phosphate 5-kinase FAB1B"/>
    <property type="match status" value="1"/>
</dbReference>
<keyword evidence="12" id="KW-1185">Reference proteome</keyword>
<dbReference type="GO" id="GO:0008270">
    <property type="term" value="F:zinc ion binding"/>
    <property type="evidence" value="ECO:0007669"/>
    <property type="project" value="UniProtKB-KW"/>
</dbReference>
<dbReference type="PANTHER" id="PTHR45748">
    <property type="entry name" value="1-PHOSPHATIDYLINOSITOL 3-PHOSPHATE 5-KINASE-RELATED"/>
    <property type="match status" value="1"/>
</dbReference>
<feature type="region of interest" description="Disordered" evidence="9">
    <location>
        <begin position="157"/>
        <end position="189"/>
    </location>
</feature>
<dbReference type="Pfam" id="PF01363">
    <property type="entry name" value="FYVE"/>
    <property type="match status" value="1"/>
</dbReference>
<evidence type="ECO:0000256" key="7">
    <source>
        <dbReference type="ARBA" id="ARBA00077223"/>
    </source>
</evidence>
<comment type="subcellular location">
    <subcellularLocation>
        <location evidence="1">Endosome membrane</location>
    </subcellularLocation>
</comment>
<dbReference type="GO" id="GO:0000285">
    <property type="term" value="F:1-phosphatidylinositol-3-phosphate 5-kinase activity"/>
    <property type="evidence" value="ECO:0007669"/>
    <property type="project" value="TreeGrafter"/>
</dbReference>
<evidence type="ECO:0000313" key="12">
    <source>
        <dbReference type="Proteomes" id="UP000886595"/>
    </source>
</evidence>
<dbReference type="SUPFAM" id="SSF57903">
    <property type="entry name" value="FYVE/PHD zinc finger"/>
    <property type="match status" value="1"/>
</dbReference>
<gene>
    <name evidence="11" type="ORF">Bca52824_018831</name>
</gene>
<evidence type="ECO:0000256" key="9">
    <source>
        <dbReference type="SAM" id="MobiDB-lite"/>
    </source>
</evidence>
<dbReference type="Proteomes" id="UP000886595">
    <property type="component" value="Unassembled WGS sequence"/>
</dbReference>
<dbReference type="GO" id="GO:0046854">
    <property type="term" value="P:phosphatidylinositol phosphate biosynthetic process"/>
    <property type="evidence" value="ECO:0007669"/>
    <property type="project" value="TreeGrafter"/>
</dbReference>
<dbReference type="InterPro" id="IPR013083">
    <property type="entry name" value="Znf_RING/FYVE/PHD"/>
</dbReference>
<dbReference type="PANTHER" id="PTHR45748:SF7">
    <property type="entry name" value="1-PHOSPHATIDYLINOSITOL 3-PHOSPHATE 5-KINASE-RELATED"/>
    <property type="match status" value="1"/>
</dbReference>
<evidence type="ECO:0000313" key="11">
    <source>
        <dbReference type="EMBL" id="KAG2315709.1"/>
    </source>
</evidence>